<accession>A0A1H6FCV1</accession>
<evidence type="ECO:0000313" key="8">
    <source>
        <dbReference type="Proteomes" id="UP000236724"/>
    </source>
</evidence>
<evidence type="ECO:0000259" key="6">
    <source>
        <dbReference type="Pfam" id="PF02782"/>
    </source>
</evidence>
<dbReference type="OrthoDB" id="9805576at2"/>
<dbReference type="Pfam" id="PF00370">
    <property type="entry name" value="FGGY_N"/>
    <property type="match status" value="1"/>
</dbReference>
<dbReference type="GO" id="GO:0019150">
    <property type="term" value="F:D-ribulokinase activity"/>
    <property type="evidence" value="ECO:0007669"/>
    <property type="project" value="TreeGrafter"/>
</dbReference>
<keyword evidence="8" id="KW-1185">Reference proteome</keyword>
<dbReference type="InterPro" id="IPR018484">
    <property type="entry name" value="FGGY_N"/>
</dbReference>
<comment type="similarity">
    <text evidence="2">Belongs to the FGGY kinase family.</text>
</comment>
<comment type="similarity">
    <text evidence="1">Belongs to the heat shock protein 70 family.</text>
</comment>
<name>A0A1H6FCV1_9GAMM</name>
<dbReference type="GO" id="GO:0005829">
    <property type="term" value="C:cytosol"/>
    <property type="evidence" value="ECO:0007669"/>
    <property type="project" value="TreeGrafter"/>
</dbReference>
<gene>
    <name evidence="7" type="primary">xylB</name>
    <name evidence="7" type="ORF">MBHS_03799</name>
</gene>
<dbReference type="InterPro" id="IPR000577">
    <property type="entry name" value="Carb_kinase_FGGY"/>
</dbReference>
<dbReference type="GO" id="GO:0005997">
    <property type="term" value="P:xylulose metabolic process"/>
    <property type="evidence" value="ECO:0007669"/>
    <property type="project" value="TreeGrafter"/>
</dbReference>
<dbReference type="AlphaFoldDB" id="A0A1H6FCV1"/>
<evidence type="ECO:0000256" key="4">
    <source>
        <dbReference type="ARBA" id="ARBA00022777"/>
    </source>
</evidence>
<keyword evidence="3 7" id="KW-0808">Transferase</keyword>
<dbReference type="RefSeq" id="WP_103921507.1">
    <property type="nucleotide sequence ID" value="NZ_FMSV02000542.1"/>
</dbReference>
<dbReference type="PANTHER" id="PTHR10196">
    <property type="entry name" value="SUGAR KINASE"/>
    <property type="match status" value="1"/>
</dbReference>
<dbReference type="InterPro" id="IPR018485">
    <property type="entry name" value="FGGY_C"/>
</dbReference>
<evidence type="ECO:0000256" key="1">
    <source>
        <dbReference type="ARBA" id="ARBA00007381"/>
    </source>
</evidence>
<evidence type="ECO:0000256" key="3">
    <source>
        <dbReference type="ARBA" id="ARBA00022679"/>
    </source>
</evidence>
<dbReference type="PANTHER" id="PTHR10196:SF80">
    <property type="entry name" value="D-RIBULOSE KINASE"/>
    <property type="match status" value="1"/>
</dbReference>
<feature type="domain" description="Carbohydrate kinase FGGY C-terminal" evidence="6">
    <location>
        <begin position="250"/>
        <end position="424"/>
    </location>
</feature>
<feature type="domain" description="Carbohydrate kinase FGGY N-terminal" evidence="5">
    <location>
        <begin position="5"/>
        <end position="238"/>
    </location>
</feature>
<dbReference type="PROSITE" id="PS00297">
    <property type="entry name" value="HSP70_1"/>
    <property type="match status" value="1"/>
</dbReference>
<dbReference type="PIRSF" id="PIRSF000538">
    <property type="entry name" value="GlpK"/>
    <property type="match status" value="1"/>
</dbReference>
<dbReference type="GO" id="GO:0004856">
    <property type="term" value="F:D-xylulokinase activity"/>
    <property type="evidence" value="ECO:0007669"/>
    <property type="project" value="UniProtKB-EC"/>
</dbReference>
<proteinExistence type="inferred from homology"/>
<protein>
    <submittedName>
        <fullName evidence="7">Xylulose kinase</fullName>
        <ecNumber evidence="7">2.7.1.17</ecNumber>
    </submittedName>
</protein>
<dbReference type="Proteomes" id="UP000236724">
    <property type="component" value="Unassembled WGS sequence"/>
</dbReference>
<dbReference type="Gene3D" id="3.30.420.40">
    <property type="match status" value="2"/>
</dbReference>
<evidence type="ECO:0000256" key="2">
    <source>
        <dbReference type="ARBA" id="ARBA00009156"/>
    </source>
</evidence>
<reference evidence="7 8" key="1">
    <citation type="submission" date="2016-10" db="EMBL/GenBank/DDBJ databases">
        <authorList>
            <person name="de Groot N.N."/>
        </authorList>
    </citation>
    <scope>NUCLEOTIDE SEQUENCE [LARGE SCALE GENOMIC DNA]</scope>
    <source>
        <strain evidence="7">MBHS1</strain>
    </source>
</reference>
<dbReference type="SUPFAM" id="SSF53067">
    <property type="entry name" value="Actin-like ATPase domain"/>
    <property type="match status" value="2"/>
</dbReference>
<dbReference type="EC" id="2.7.1.17" evidence="7"/>
<evidence type="ECO:0000259" key="5">
    <source>
        <dbReference type="Pfam" id="PF00370"/>
    </source>
</evidence>
<evidence type="ECO:0000313" key="7">
    <source>
        <dbReference type="EMBL" id="SEH07912.1"/>
    </source>
</evidence>
<sequence length="431" mass="47043">MRDLSIGIDLGTSGCRAVALDGQQHPCAYAQTDLPTSQRQDNTSTQNPEDWWNAVFSVMAALCVQIDPERVATISIDATSASVLMTDENGKPLSEGLMYDDARSLSQAHLLQEMAPVPSLTHNPTSSLAKYLYLRARLPQARYFLHQADWITGRLLGHYGFSDENNCLKLGYDPQHQQWAAWLTTLEQAGLINWQQFPTVYPPGSILGRVHPQWQAQFGLSADSYICAGTTDSTAAFLATGASLPGEALTILGSTLVVKILSEHPVNAPEYGIYSQRLGNLWLVGGASNSGGAVLRQYFSDAQIQEMSTALRPQHSTGLDYYPLCAPGERFPVADSHYPPKLTPRPEQDSVFFQGMLEGIANIEQQAYARLQSLGAPVLKSIRSTGGGARNPAWTQIRAQKLNAPLLDNIYHETTCGAAVLPAYYVRSIST</sequence>
<keyword evidence="4 7" id="KW-0418">Kinase</keyword>
<dbReference type="EMBL" id="FMSV02000542">
    <property type="protein sequence ID" value="SEH07912.1"/>
    <property type="molecule type" value="Genomic_DNA"/>
</dbReference>
<dbReference type="Pfam" id="PF02782">
    <property type="entry name" value="FGGY_C"/>
    <property type="match status" value="1"/>
</dbReference>
<organism evidence="7 8">
    <name type="scientific">Candidatus Venteria ishoeyi</name>
    <dbReference type="NCBI Taxonomy" id="1899563"/>
    <lineage>
        <taxon>Bacteria</taxon>
        <taxon>Pseudomonadati</taxon>
        <taxon>Pseudomonadota</taxon>
        <taxon>Gammaproteobacteria</taxon>
        <taxon>Thiotrichales</taxon>
        <taxon>Thiotrichaceae</taxon>
        <taxon>Venteria</taxon>
    </lineage>
</organism>
<dbReference type="InterPro" id="IPR043129">
    <property type="entry name" value="ATPase_NBD"/>
</dbReference>
<dbReference type="CDD" id="cd07783">
    <property type="entry name" value="ASKHA_NBD_FGGY_SePSK_AtXK1-like"/>
    <property type="match status" value="1"/>
</dbReference>
<dbReference type="InterPro" id="IPR018181">
    <property type="entry name" value="Heat_shock_70_CS"/>
</dbReference>